<comment type="caution">
    <text evidence="1">The sequence shown here is derived from an EMBL/GenBank/DDBJ whole genome shotgun (WGS) entry which is preliminary data.</text>
</comment>
<name>A0A7X8SR65_9BACT</name>
<proteinExistence type="predicted"/>
<gene>
    <name evidence="1" type="ORF">HGP29_27095</name>
</gene>
<evidence type="ECO:0000313" key="1">
    <source>
        <dbReference type="EMBL" id="NLR94902.1"/>
    </source>
</evidence>
<keyword evidence="2" id="KW-1185">Reference proteome</keyword>
<reference evidence="1 2" key="1">
    <citation type="submission" date="2020-04" db="EMBL/GenBank/DDBJ databases">
        <title>Flammeovirga sp. SR4, a novel species isolated from seawater.</title>
        <authorList>
            <person name="Wang X."/>
        </authorList>
    </citation>
    <scope>NUCLEOTIDE SEQUENCE [LARGE SCALE GENOMIC DNA]</scope>
    <source>
        <strain evidence="1 2">SR4</strain>
    </source>
</reference>
<evidence type="ECO:0000313" key="2">
    <source>
        <dbReference type="Proteomes" id="UP000585050"/>
    </source>
</evidence>
<dbReference type="EMBL" id="JABAIL010000016">
    <property type="protein sequence ID" value="NLR94902.1"/>
    <property type="molecule type" value="Genomic_DNA"/>
</dbReference>
<dbReference type="Proteomes" id="UP000585050">
    <property type="component" value="Unassembled WGS sequence"/>
</dbReference>
<sequence length="91" mass="10554">MIDLRTSAENAQDLRIKHPDTFSAPNKEELDNLKVHDIVKICYEAERFWTRVLKVEGDKVIASVDNDLLNPSLSYKDIVIFNKNNIYAIYN</sequence>
<dbReference type="AlphaFoldDB" id="A0A7X8SR65"/>
<dbReference type="RefSeq" id="WP_168885612.1">
    <property type="nucleotide sequence ID" value="NZ_JABAIL010000016.1"/>
</dbReference>
<protein>
    <submittedName>
        <fullName evidence="1">Uncharacterized protein</fullName>
    </submittedName>
</protein>
<accession>A0A7X8SR65</accession>
<organism evidence="1 2">
    <name type="scientific">Flammeovirga agarivorans</name>
    <dbReference type="NCBI Taxonomy" id="2726742"/>
    <lineage>
        <taxon>Bacteria</taxon>
        <taxon>Pseudomonadati</taxon>
        <taxon>Bacteroidota</taxon>
        <taxon>Cytophagia</taxon>
        <taxon>Cytophagales</taxon>
        <taxon>Flammeovirgaceae</taxon>
        <taxon>Flammeovirga</taxon>
    </lineage>
</organism>